<keyword evidence="2" id="KW-1185">Reference proteome</keyword>
<evidence type="ECO:0000313" key="1">
    <source>
        <dbReference type="EMBL" id="QSB41471.1"/>
    </source>
</evidence>
<accession>A0ABX7K1I8</accession>
<sequence>MLAVTASRKFVSRRQTKNWALQSYTAFRWFAVRIALEKLEIKRFVIAEHYDRWAVLADKIISRRRSRSPSIGVGQAEFILMQHGTLSGLTLECQSPARLPFTLKCRLASVTQLYAYDDASRLTFEGDVFSASCVARGVDVNYFKPMIELVQLHSEHRLRILFVGHPICEDLHISLYESLSLEYDVSFYYKPHPTAGFSESVKQKKWGIIVGRNFFPEVDFLIAYPSTLVSEYAASGIPAVLHSLDLDKNFSTGLLESVKTKLDLLACEKRS</sequence>
<evidence type="ECO:0000313" key="2">
    <source>
        <dbReference type="Proteomes" id="UP000663249"/>
    </source>
</evidence>
<dbReference type="EMBL" id="CP070506">
    <property type="protein sequence ID" value="QSB41471.1"/>
    <property type="molecule type" value="Genomic_DNA"/>
</dbReference>
<organism evidence="1 2">
    <name type="scientific">Pseudomonas hygromyciniae</name>
    <dbReference type="NCBI Taxonomy" id="2812000"/>
    <lineage>
        <taxon>Bacteria</taxon>
        <taxon>Pseudomonadati</taxon>
        <taxon>Pseudomonadota</taxon>
        <taxon>Gammaproteobacteria</taxon>
        <taxon>Pseudomonadales</taxon>
        <taxon>Pseudomonadaceae</taxon>
        <taxon>Pseudomonas</taxon>
    </lineage>
</organism>
<reference evidence="1 2" key="1">
    <citation type="submission" date="2021-02" db="EMBL/GenBank/DDBJ databases">
        <title>Genomic and phenotypic characterization of Pseudomonas hygromyciniae, a novel bacterial species discovered from a commercially purchased antibiotic vial.</title>
        <authorList>
            <person name="Turner T.L."/>
            <person name="Mitra S.D."/>
            <person name="Kochan T.J."/>
            <person name="Pincus N.B."/>
            <person name="Lebrun-Corbin M."/>
            <person name="Cheung B."/>
            <person name="Gatesy S.W."/>
            <person name="Afzal T."/>
            <person name="Ozer E.A."/>
            <person name="Hauser A.R."/>
        </authorList>
    </citation>
    <scope>NUCLEOTIDE SEQUENCE [LARGE SCALE GENOMIC DNA]</scope>
    <source>
        <strain evidence="1 2">SDM007</strain>
    </source>
</reference>
<dbReference type="Proteomes" id="UP000663249">
    <property type="component" value="Chromosome"/>
</dbReference>
<proteinExistence type="predicted"/>
<dbReference type="RefSeq" id="WP_205518998.1">
    <property type="nucleotide sequence ID" value="NZ_CP070506.1"/>
</dbReference>
<gene>
    <name evidence="1" type="ORF">JTY93_08985</name>
</gene>
<protein>
    <recommendedName>
        <fullName evidence="3">Glycosyltransferase</fullName>
    </recommendedName>
</protein>
<name>A0ABX7K1I8_9PSED</name>
<evidence type="ECO:0008006" key="3">
    <source>
        <dbReference type="Google" id="ProtNLM"/>
    </source>
</evidence>